<keyword evidence="1" id="KW-0175">Coiled coil</keyword>
<gene>
    <name evidence="3" type="ORF">LHYA1_G008945</name>
</gene>
<feature type="compositionally biased region" description="Polar residues" evidence="2">
    <location>
        <begin position="31"/>
        <end position="40"/>
    </location>
</feature>
<feature type="region of interest" description="Disordered" evidence="2">
    <location>
        <begin position="1"/>
        <end position="68"/>
    </location>
</feature>
<reference evidence="3 4" key="1">
    <citation type="submission" date="2018-05" db="EMBL/GenBank/DDBJ databases">
        <title>Genome sequencing and assembly of the regulated plant pathogen Lachnellula willkommii and related sister species for the development of diagnostic species identification markers.</title>
        <authorList>
            <person name="Giroux E."/>
            <person name="Bilodeau G."/>
        </authorList>
    </citation>
    <scope>NUCLEOTIDE SEQUENCE [LARGE SCALE GENOMIC DNA]</scope>
    <source>
        <strain evidence="3 4">CBS 185.66</strain>
    </source>
</reference>
<accession>A0A8H8QW55</accession>
<evidence type="ECO:0000256" key="1">
    <source>
        <dbReference type="SAM" id="Coils"/>
    </source>
</evidence>
<evidence type="ECO:0000313" key="3">
    <source>
        <dbReference type="EMBL" id="TVY22474.1"/>
    </source>
</evidence>
<proteinExistence type="predicted"/>
<dbReference type="EMBL" id="QGMH01000264">
    <property type="protein sequence ID" value="TVY22474.1"/>
    <property type="molecule type" value="Genomic_DNA"/>
</dbReference>
<dbReference type="GeneID" id="41989143"/>
<dbReference type="RefSeq" id="XP_031001262.1">
    <property type="nucleotide sequence ID" value="XM_031153862.1"/>
</dbReference>
<comment type="caution">
    <text evidence="3">The sequence shown here is derived from an EMBL/GenBank/DDBJ whole genome shotgun (WGS) entry which is preliminary data.</text>
</comment>
<feature type="compositionally biased region" description="Polar residues" evidence="2">
    <location>
        <begin position="186"/>
        <end position="202"/>
    </location>
</feature>
<sequence>MSLSRIPLTQVFRSKSNSTSSTSSDSETTSPGTRDTTPFFSSPVRANTLPGFGMAQPNAGAGARGTRTPQMLEYERQAEERQKEYDRMQEERERMLEAEEKIQQEQERIAQEEYEMRQYYEAEALKHAEELRVHQEEIKRHQQRVREHQRRLQDHEASAEAFARVIAMPAKQGRDKISFIAAPRKNSATANGNGQAPAQSQG</sequence>
<evidence type="ECO:0000313" key="4">
    <source>
        <dbReference type="Proteomes" id="UP000431533"/>
    </source>
</evidence>
<feature type="compositionally biased region" description="Low complexity" evidence="2">
    <location>
        <begin position="14"/>
        <end position="30"/>
    </location>
</feature>
<dbReference type="OrthoDB" id="3564679at2759"/>
<dbReference type="AlphaFoldDB" id="A0A8H8QW55"/>
<keyword evidence="4" id="KW-1185">Reference proteome</keyword>
<dbReference type="Proteomes" id="UP000431533">
    <property type="component" value="Unassembled WGS sequence"/>
</dbReference>
<evidence type="ECO:0000256" key="2">
    <source>
        <dbReference type="SAM" id="MobiDB-lite"/>
    </source>
</evidence>
<protein>
    <submittedName>
        <fullName evidence="3">Reticulocyte-binding protein 2-like protein</fullName>
    </submittedName>
</protein>
<feature type="region of interest" description="Disordered" evidence="2">
    <location>
        <begin position="181"/>
        <end position="202"/>
    </location>
</feature>
<organism evidence="3 4">
    <name type="scientific">Lachnellula hyalina</name>
    <dbReference type="NCBI Taxonomy" id="1316788"/>
    <lineage>
        <taxon>Eukaryota</taxon>
        <taxon>Fungi</taxon>
        <taxon>Dikarya</taxon>
        <taxon>Ascomycota</taxon>
        <taxon>Pezizomycotina</taxon>
        <taxon>Leotiomycetes</taxon>
        <taxon>Helotiales</taxon>
        <taxon>Lachnaceae</taxon>
        <taxon>Lachnellula</taxon>
    </lineage>
</organism>
<feature type="coiled-coil region" evidence="1">
    <location>
        <begin position="71"/>
        <end position="158"/>
    </location>
</feature>
<name>A0A8H8QW55_9HELO</name>